<sequence>QLVEHYGTSTALKGENVCFTGSLVRGTRADMNELLSHIGATPLKGLTKKTTLLVVGVPNPAAWKEGSSASRKLEKATALHEQGLPIRVLSEEDFFALLEE</sequence>
<dbReference type="InterPro" id="IPR001357">
    <property type="entry name" value="BRCT_dom"/>
</dbReference>
<protein>
    <submittedName>
        <fullName evidence="2">DNA polymerase III subunit epsilon</fullName>
    </submittedName>
</protein>
<dbReference type="Pfam" id="PF00533">
    <property type="entry name" value="BRCT"/>
    <property type="match status" value="1"/>
</dbReference>
<dbReference type="SUPFAM" id="SSF52113">
    <property type="entry name" value="BRCT domain"/>
    <property type="match status" value="1"/>
</dbReference>
<dbReference type="Gene3D" id="3.40.50.10190">
    <property type="entry name" value="BRCT domain"/>
    <property type="match status" value="1"/>
</dbReference>
<dbReference type="RefSeq" id="WP_197714746.1">
    <property type="nucleotide sequence ID" value="NZ_PTJO01000011.1"/>
</dbReference>
<keyword evidence="3" id="KW-1185">Reference proteome</keyword>
<feature type="non-terminal residue" evidence="2">
    <location>
        <position position="1"/>
    </location>
</feature>
<dbReference type="AlphaFoldDB" id="A0A3M8K5J8"/>
<evidence type="ECO:0000313" key="2">
    <source>
        <dbReference type="EMBL" id="RNE48035.1"/>
    </source>
</evidence>
<name>A0A3M8K5J8_9CORY</name>
<reference evidence="2 3" key="1">
    <citation type="submission" date="2018-02" db="EMBL/GenBank/DDBJ databases">
        <title>Corynebacterium alimpuense sp. nov., a marine obligate actinomycete isolated from sediments of Valparaiso bay, Chile.</title>
        <authorList>
            <person name="Claverias F."/>
            <person name="Gonzales-Siles L."/>
            <person name="Salva-Serra F."/>
            <person name="Inganaes E."/>
            <person name="Molin K."/>
            <person name="Cumsille A."/>
            <person name="Undabarrena A."/>
            <person name="Couve E."/>
            <person name="Moore E.R.B."/>
            <person name="Gomila M."/>
            <person name="Camara B."/>
        </authorList>
    </citation>
    <scope>NUCLEOTIDE SEQUENCE [LARGE SCALE GENOMIC DNA]</scope>
    <source>
        <strain evidence="2 3">CCUG 69366</strain>
    </source>
</reference>
<dbReference type="PROSITE" id="PS50172">
    <property type="entry name" value="BRCT"/>
    <property type="match status" value="1"/>
</dbReference>
<proteinExistence type="predicted"/>
<dbReference type="EMBL" id="PTJO01000011">
    <property type="protein sequence ID" value="RNE48035.1"/>
    <property type="molecule type" value="Genomic_DNA"/>
</dbReference>
<evidence type="ECO:0000259" key="1">
    <source>
        <dbReference type="PROSITE" id="PS50172"/>
    </source>
</evidence>
<dbReference type="InterPro" id="IPR036420">
    <property type="entry name" value="BRCT_dom_sf"/>
</dbReference>
<comment type="caution">
    <text evidence="2">The sequence shown here is derived from an EMBL/GenBank/DDBJ whole genome shotgun (WGS) entry which is preliminary data.</text>
</comment>
<organism evidence="2 3">
    <name type="scientific">Corynebacterium alimapuense</name>
    <dbReference type="NCBI Taxonomy" id="1576874"/>
    <lineage>
        <taxon>Bacteria</taxon>
        <taxon>Bacillati</taxon>
        <taxon>Actinomycetota</taxon>
        <taxon>Actinomycetes</taxon>
        <taxon>Mycobacteriales</taxon>
        <taxon>Corynebacteriaceae</taxon>
        <taxon>Corynebacterium</taxon>
    </lineage>
</organism>
<gene>
    <name evidence="2" type="ORF">C5L39_10605</name>
</gene>
<evidence type="ECO:0000313" key="3">
    <source>
        <dbReference type="Proteomes" id="UP000266975"/>
    </source>
</evidence>
<feature type="domain" description="BRCT" evidence="1">
    <location>
        <begin position="7"/>
        <end position="100"/>
    </location>
</feature>
<dbReference type="CDD" id="cd17748">
    <property type="entry name" value="BRCT_DNA_ligase_like"/>
    <property type="match status" value="1"/>
</dbReference>
<accession>A0A3M8K5J8</accession>
<dbReference type="Proteomes" id="UP000266975">
    <property type="component" value="Unassembled WGS sequence"/>
</dbReference>